<feature type="signal peptide" evidence="1">
    <location>
        <begin position="1"/>
        <end position="23"/>
    </location>
</feature>
<comment type="caution">
    <text evidence="2">The sequence shown here is derived from an EMBL/GenBank/DDBJ whole genome shotgun (WGS) entry which is preliminary data.</text>
</comment>
<dbReference type="InterPro" id="IPR011467">
    <property type="entry name" value="DUF1573"/>
</dbReference>
<dbReference type="Pfam" id="PF07610">
    <property type="entry name" value="DUF1573"/>
    <property type="match status" value="1"/>
</dbReference>
<keyword evidence="3" id="KW-1185">Reference proteome</keyword>
<dbReference type="RefSeq" id="WP_068762863.1">
    <property type="nucleotide sequence ID" value="NZ_LXIE01000048.1"/>
</dbReference>
<sequence length="160" mass="16875">MKKSILIVAVLSVFAFSSCKDNAAEKVNEENVATAEARDAESGKFPVITFEENQFDFGTIDQGTPVEHIFKFKNTGEAPLMIVNAKSSCGCTIPEYTKEPVAPGADGQLLVKFNGSGQNQVSKTVTLTTNTKAGTETLTIKAFVTPKAGAAGSPVKVPTT</sequence>
<dbReference type="EMBL" id="LXIE01000048">
    <property type="protein sequence ID" value="OAD90352.1"/>
    <property type="molecule type" value="Genomic_DNA"/>
</dbReference>
<evidence type="ECO:0000313" key="3">
    <source>
        <dbReference type="Proteomes" id="UP000077552"/>
    </source>
</evidence>
<gene>
    <name evidence="2" type="ORF">A7A78_06380</name>
</gene>
<reference evidence="2 3" key="1">
    <citation type="submission" date="2016-05" db="EMBL/GenBank/DDBJ databases">
        <title>Genome sequencing of Vitellibacter soesokkakensis RSSK-12.</title>
        <authorList>
            <person name="Thevarajoo S."/>
            <person name="Selvaratnam C."/>
            <person name="Goh K.M."/>
            <person name="Chan K.-G."/>
            <person name="Chong C.S."/>
        </authorList>
    </citation>
    <scope>NUCLEOTIDE SEQUENCE [LARGE SCALE GENOMIC DNA]</scope>
    <source>
        <strain evidence="2 3">RSSK-12</strain>
    </source>
</reference>
<dbReference type="OrthoDB" id="826619at2"/>
<dbReference type="InterPro" id="IPR013783">
    <property type="entry name" value="Ig-like_fold"/>
</dbReference>
<dbReference type="PANTHER" id="PTHR37833:SF1">
    <property type="entry name" value="SIGNAL PEPTIDE PROTEIN"/>
    <property type="match status" value="1"/>
</dbReference>
<dbReference type="PROSITE" id="PS51257">
    <property type="entry name" value="PROKAR_LIPOPROTEIN"/>
    <property type="match status" value="1"/>
</dbReference>
<organism evidence="2 3">
    <name type="scientific">Aequorivita soesokkakensis</name>
    <dbReference type="NCBI Taxonomy" id="1385699"/>
    <lineage>
        <taxon>Bacteria</taxon>
        <taxon>Pseudomonadati</taxon>
        <taxon>Bacteroidota</taxon>
        <taxon>Flavobacteriia</taxon>
        <taxon>Flavobacteriales</taxon>
        <taxon>Flavobacteriaceae</taxon>
        <taxon>Aequorivita</taxon>
    </lineage>
</organism>
<dbReference type="Gene3D" id="2.60.40.10">
    <property type="entry name" value="Immunoglobulins"/>
    <property type="match status" value="1"/>
</dbReference>
<name>A0A1A9LCE1_9FLAO</name>
<dbReference type="Proteomes" id="UP000077552">
    <property type="component" value="Unassembled WGS sequence"/>
</dbReference>
<evidence type="ECO:0000256" key="1">
    <source>
        <dbReference type="SAM" id="SignalP"/>
    </source>
</evidence>
<accession>A0A1A9LCE1</accession>
<keyword evidence="1" id="KW-0732">Signal</keyword>
<proteinExistence type="predicted"/>
<dbReference type="AlphaFoldDB" id="A0A1A9LCE1"/>
<evidence type="ECO:0000313" key="2">
    <source>
        <dbReference type="EMBL" id="OAD90352.1"/>
    </source>
</evidence>
<evidence type="ECO:0008006" key="4">
    <source>
        <dbReference type="Google" id="ProtNLM"/>
    </source>
</evidence>
<feature type="chain" id="PRO_5008392057" description="DUF1573 domain-containing protein" evidence="1">
    <location>
        <begin position="24"/>
        <end position="160"/>
    </location>
</feature>
<dbReference type="STRING" id="1385699.A7A78_06380"/>
<protein>
    <recommendedName>
        <fullName evidence="4">DUF1573 domain-containing protein</fullName>
    </recommendedName>
</protein>
<dbReference type="PANTHER" id="PTHR37833">
    <property type="entry name" value="LIPOPROTEIN-RELATED"/>
    <property type="match status" value="1"/>
</dbReference>